<name>J9F5P7_9ZZZZ</name>
<sequence length="107" mass="11817">MATHYTVRVKLPVTLCSTKNGCTAWIPLTDTGSYSPGDSLHIVQTSVGNLSFRIDSIRQERNYRVYCLQAPSAAPPSPKGGYTMLTGYVIAGRESMGTLILRKFQFR</sequence>
<proteinExistence type="predicted"/>
<dbReference type="AlphaFoldDB" id="J9F5P7"/>
<evidence type="ECO:0000313" key="1">
    <source>
        <dbReference type="EMBL" id="EJW89828.1"/>
    </source>
</evidence>
<organism evidence="1">
    <name type="scientific">gut metagenome</name>
    <dbReference type="NCBI Taxonomy" id="749906"/>
    <lineage>
        <taxon>unclassified sequences</taxon>
        <taxon>metagenomes</taxon>
        <taxon>organismal metagenomes</taxon>
    </lineage>
</organism>
<accession>J9F5P7</accession>
<protein>
    <submittedName>
        <fullName evidence="1">Uncharacterized protein</fullName>
    </submittedName>
</protein>
<gene>
    <name evidence="1" type="ORF">EVA_22065</name>
</gene>
<reference evidence="1" key="1">
    <citation type="journal article" date="2012" name="PLoS ONE">
        <title>Gene sets for utilization of primary and secondary nutrition supplies in the distal gut of endangered iberian lynx.</title>
        <authorList>
            <person name="Alcaide M."/>
            <person name="Messina E."/>
            <person name="Richter M."/>
            <person name="Bargiela R."/>
            <person name="Peplies J."/>
            <person name="Huws S.A."/>
            <person name="Newbold C.J."/>
            <person name="Golyshin P.N."/>
            <person name="Simon M.A."/>
            <person name="Lopez G."/>
            <person name="Yakimov M.M."/>
            <person name="Ferrer M."/>
        </authorList>
    </citation>
    <scope>NUCLEOTIDE SEQUENCE</scope>
</reference>
<dbReference type="EMBL" id="AMCI01009234">
    <property type="protein sequence ID" value="EJW89828.1"/>
    <property type="molecule type" value="Genomic_DNA"/>
</dbReference>
<comment type="caution">
    <text evidence="1">The sequence shown here is derived from an EMBL/GenBank/DDBJ whole genome shotgun (WGS) entry which is preliminary data.</text>
</comment>